<name>A0A2P2IVS5_RHIMU</name>
<proteinExistence type="predicted"/>
<accession>A0A2P2IVS5</accession>
<organism evidence="1">
    <name type="scientific">Rhizophora mucronata</name>
    <name type="common">Asiatic mangrove</name>
    <dbReference type="NCBI Taxonomy" id="61149"/>
    <lineage>
        <taxon>Eukaryota</taxon>
        <taxon>Viridiplantae</taxon>
        <taxon>Streptophyta</taxon>
        <taxon>Embryophyta</taxon>
        <taxon>Tracheophyta</taxon>
        <taxon>Spermatophyta</taxon>
        <taxon>Magnoliopsida</taxon>
        <taxon>eudicotyledons</taxon>
        <taxon>Gunneridae</taxon>
        <taxon>Pentapetalae</taxon>
        <taxon>rosids</taxon>
        <taxon>fabids</taxon>
        <taxon>Malpighiales</taxon>
        <taxon>Rhizophoraceae</taxon>
        <taxon>Rhizophora</taxon>
    </lineage>
</organism>
<reference evidence="1" key="1">
    <citation type="submission" date="2018-02" db="EMBL/GenBank/DDBJ databases">
        <title>Rhizophora mucronata_Transcriptome.</title>
        <authorList>
            <person name="Meera S.P."/>
            <person name="Sreeshan A."/>
            <person name="Augustine A."/>
        </authorList>
    </citation>
    <scope>NUCLEOTIDE SEQUENCE</scope>
    <source>
        <tissue evidence="1">Leaf</tissue>
    </source>
</reference>
<dbReference type="AlphaFoldDB" id="A0A2P2IVS5"/>
<protein>
    <submittedName>
        <fullName evidence="1">Uncharacterized protein</fullName>
    </submittedName>
</protein>
<dbReference type="EMBL" id="GGEC01004843">
    <property type="protein sequence ID" value="MBW85326.1"/>
    <property type="molecule type" value="Transcribed_RNA"/>
</dbReference>
<evidence type="ECO:0000313" key="1">
    <source>
        <dbReference type="EMBL" id="MBW85326.1"/>
    </source>
</evidence>
<sequence length="68" mass="7915">MNFRDCFSVASQNQSFHSIKSTITCSLRFPTRSSFILFGNLQLDINKGNECLYFIYNSVNYSMRIFVV</sequence>